<comment type="caution">
    <text evidence="2">The sequence shown here is derived from an EMBL/GenBank/DDBJ whole genome shotgun (WGS) entry which is preliminary data.</text>
</comment>
<dbReference type="Proteomes" id="UP000612899">
    <property type="component" value="Unassembled WGS sequence"/>
</dbReference>
<sequence length="442" mass="48246">MAGRVAIVLQGKVFTSFDTFSYAYRNDPAWDRGALVSFTGQAPRPWGVPLFFAMFSDDGSRAVGQWALGTLAWALLALSVAMFLRHRSARIAAMAAIVLLGLTRSVASWDFAILSESLSISLGVATLALFLWWLRTRALWPLVTMVVVAVWWMFTRLDMFVLAAPLGVALVWFVWRQRASGQPSSGRWRAAGAAAGVLVLLLAAGWSYAIGPKSVQTQVRWTADPTLSHERGLMMYRLRLSVFSDPQVLAAFQSELGMPGCAAVDQMVRTRQDWAIEEFARAVDTCPELRTWTDAHLTDLWSRYATTMPALFARQVMGSTGDSLTGAAYADVPALVPVPVEKMLFSKRFPLPITIAMLGLSLFLALFAGSRRLQPQLMMTGIAMAATALASVVLTVIVSSGEVWRFGIQETIAVRIAIIILLASALDSWLTSRHSAAPGKPS</sequence>
<keyword evidence="1" id="KW-1133">Transmembrane helix</keyword>
<dbReference type="EMBL" id="BONY01000072">
    <property type="protein sequence ID" value="GIH09625.1"/>
    <property type="molecule type" value="Genomic_DNA"/>
</dbReference>
<feature type="transmembrane region" description="Helical" evidence="1">
    <location>
        <begin position="381"/>
        <end position="400"/>
    </location>
</feature>
<keyword evidence="1" id="KW-0472">Membrane</keyword>
<proteinExistence type="predicted"/>
<feature type="transmembrane region" description="Helical" evidence="1">
    <location>
        <begin position="349"/>
        <end position="369"/>
    </location>
</feature>
<feature type="transmembrane region" description="Helical" evidence="1">
    <location>
        <begin position="113"/>
        <end position="133"/>
    </location>
</feature>
<feature type="transmembrane region" description="Helical" evidence="1">
    <location>
        <begin position="63"/>
        <end position="84"/>
    </location>
</feature>
<feature type="transmembrane region" description="Helical" evidence="1">
    <location>
        <begin position="160"/>
        <end position="176"/>
    </location>
</feature>
<evidence type="ECO:0000256" key="1">
    <source>
        <dbReference type="SAM" id="Phobius"/>
    </source>
</evidence>
<keyword evidence="1" id="KW-0812">Transmembrane</keyword>
<name>A0A8J3VKD4_9ACTN</name>
<evidence type="ECO:0000313" key="2">
    <source>
        <dbReference type="EMBL" id="GIH09625.1"/>
    </source>
</evidence>
<feature type="transmembrane region" description="Helical" evidence="1">
    <location>
        <begin position="188"/>
        <end position="209"/>
    </location>
</feature>
<keyword evidence="3" id="KW-1185">Reference proteome</keyword>
<organism evidence="2 3">
    <name type="scientific">Rhizocola hellebori</name>
    <dbReference type="NCBI Taxonomy" id="1392758"/>
    <lineage>
        <taxon>Bacteria</taxon>
        <taxon>Bacillati</taxon>
        <taxon>Actinomycetota</taxon>
        <taxon>Actinomycetes</taxon>
        <taxon>Micromonosporales</taxon>
        <taxon>Micromonosporaceae</taxon>
        <taxon>Rhizocola</taxon>
    </lineage>
</organism>
<feature type="transmembrane region" description="Helical" evidence="1">
    <location>
        <begin position="412"/>
        <end position="430"/>
    </location>
</feature>
<reference evidence="2" key="1">
    <citation type="submission" date="2021-01" db="EMBL/GenBank/DDBJ databases">
        <title>Whole genome shotgun sequence of Rhizocola hellebori NBRC 109834.</title>
        <authorList>
            <person name="Komaki H."/>
            <person name="Tamura T."/>
        </authorList>
    </citation>
    <scope>NUCLEOTIDE SEQUENCE</scope>
    <source>
        <strain evidence="2">NBRC 109834</strain>
    </source>
</reference>
<evidence type="ECO:0000313" key="3">
    <source>
        <dbReference type="Proteomes" id="UP000612899"/>
    </source>
</evidence>
<accession>A0A8J3VKD4</accession>
<gene>
    <name evidence="2" type="ORF">Rhe02_76920</name>
</gene>
<feature type="transmembrane region" description="Helical" evidence="1">
    <location>
        <begin position="91"/>
        <end position="107"/>
    </location>
</feature>
<protein>
    <submittedName>
        <fullName evidence="2">Uncharacterized protein</fullName>
    </submittedName>
</protein>
<dbReference type="AlphaFoldDB" id="A0A8J3VKD4"/>